<dbReference type="EC" id="3.1.3.48" evidence="2"/>
<dbReference type="PROSITE" id="PS50191">
    <property type="entry name" value="CRAL_TRIO"/>
    <property type="match status" value="1"/>
</dbReference>
<dbReference type="PROSITE" id="PS00383">
    <property type="entry name" value="TYR_PHOSPHATASE_1"/>
    <property type="match status" value="1"/>
</dbReference>
<feature type="domain" description="CRAL-TRIO" evidence="13">
    <location>
        <begin position="77"/>
        <end position="233"/>
    </location>
</feature>
<dbReference type="SUPFAM" id="SSF46938">
    <property type="entry name" value="CRAL/TRIO N-terminal domain"/>
    <property type="match status" value="1"/>
</dbReference>
<reference evidence="14 15" key="1">
    <citation type="submission" date="2024-02" db="EMBL/GenBank/DDBJ databases">
        <title>Chromosome-scale genome assembly of the rough periwinkle Littorina saxatilis.</title>
        <authorList>
            <person name="De Jode A."/>
            <person name="Faria R."/>
            <person name="Formenti G."/>
            <person name="Sims Y."/>
            <person name="Smith T.P."/>
            <person name="Tracey A."/>
            <person name="Wood J.M.D."/>
            <person name="Zagrodzka Z.B."/>
            <person name="Johannesson K."/>
            <person name="Butlin R.K."/>
            <person name="Leder E.H."/>
        </authorList>
    </citation>
    <scope>NUCLEOTIDE SEQUENCE [LARGE SCALE GENOMIC DNA]</scope>
    <source>
        <strain evidence="14">Snail1</strain>
        <tissue evidence="14">Muscle</tissue>
    </source>
</reference>
<sequence>MATRLSEEEETVVQQFLEAVNNERVKQHRAPVLWNTAIKFLMARKFDLKRACELFFAHEATREREDLQFVDPSDRQLQREINTEKFTVLPGRDRSGAALALFIARLHHPPQTTHQIVLKGLIYQLDAALESYDTQRNGLVFVYDMTDSKYANFDYDLSIKILSLLKGAYPARLKRVLIVTAPLWFKAPFKILRLFVKEKLRDRVYTVNLNELSQYVPREFLPKALGGNQASVHPVWLQLCRQVASGLQPDMDSYFITPKVSNVSRGSCSSVTQSYSSDTDPHISDLDSESSKDTVHEKHNHEDREKEKGDADDVTLEKDKDDVIANKKRKSSTARRNSESRKRTSELAMFDDSQRDVQSEELPRKKRPLSSGSNILDDSIHMPESTGLTIEQLVEHVRTVKKKGLFNEYAHIRMEPHAGTFNHSRARHNLPKNRYTDVLCYDHSRVILPLTDGDPSSDYINANYVDGYMQKNAYICTQGPLPKTFVDFWQMVWHQQCLVIVMTTRTIERQRMKCGQYWPNEEHTDEQFEEFIVYNNSIQSFKNYTVTKLILHNTNTGESREITHLQFTSWPDYGVPPATGFLDFLFHVRDVQETATKTLGSSWSGHPLGPPIIVHCSAGIGRTGTFATIDISLRRLEDISTVDIPATVRRIRSQRAFSIQMPDQYVFCHLGIIEHAMRTGLIKEIEPLILDDSDSESE</sequence>
<evidence type="ECO:0000259" key="11">
    <source>
        <dbReference type="PROSITE" id="PS50055"/>
    </source>
</evidence>
<comment type="function">
    <text evidence="7">Protein-tyrosine phosphatase that could participate in the transfer of hydrophobic ligands or in functions of the Golgi apparatus.</text>
</comment>
<dbReference type="SUPFAM" id="SSF52799">
    <property type="entry name" value="(Phosphotyrosine protein) phosphatases II"/>
    <property type="match status" value="1"/>
</dbReference>
<evidence type="ECO:0000256" key="3">
    <source>
        <dbReference type="ARBA" id="ARBA00022490"/>
    </source>
</evidence>
<evidence type="ECO:0000313" key="14">
    <source>
        <dbReference type="EMBL" id="KAK7115883.1"/>
    </source>
</evidence>
<comment type="caution">
    <text evidence="14">The sequence shown here is derived from an EMBL/GenBank/DDBJ whole genome shotgun (WGS) entry which is preliminary data.</text>
</comment>
<dbReference type="SUPFAM" id="SSF52087">
    <property type="entry name" value="CRAL/TRIO domain"/>
    <property type="match status" value="1"/>
</dbReference>
<dbReference type="Gene3D" id="3.90.190.10">
    <property type="entry name" value="Protein tyrosine phosphatase superfamily"/>
    <property type="match status" value="1"/>
</dbReference>
<comment type="subcellular location">
    <subcellularLocation>
        <location evidence="1">Cytoplasm</location>
    </subcellularLocation>
</comment>
<dbReference type="AlphaFoldDB" id="A0AAN9C1P2"/>
<proteinExistence type="inferred from homology"/>
<dbReference type="PANTHER" id="PTHR19134">
    <property type="entry name" value="RECEPTOR-TYPE TYROSINE-PROTEIN PHOSPHATASE"/>
    <property type="match status" value="1"/>
</dbReference>
<dbReference type="FunFam" id="3.90.190.10:FF:000026">
    <property type="entry name" value="tyrosine-protein phosphatase non-receptor type 9"/>
    <property type="match status" value="1"/>
</dbReference>
<evidence type="ECO:0000256" key="4">
    <source>
        <dbReference type="ARBA" id="ARBA00022801"/>
    </source>
</evidence>
<evidence type="ECO:0000313" key="15">
    <source>
        <dbReference type="Proteomes" id="UP001374579"/>
    </source>
</evidence>
<dbReference type="InterPro" id="IPR036865">
    <property type="entry name" value="CRAL-TRIO_dom_sf"/>
</dbReference>
<dbReference type="SMART" id="SM00516">
    <property type="entry name" value="SEC14"/>
    <property type="match status" value="1"/>
</dbReference>
<evidence type="ECO:0000256" key="1">
    <source>
        <dbReference type="ARBA" id="ARBA00004496"/>
    </source>
</evidence>
<dbReference type="Pfam" id="PF00102">
    <property type="entry name" value="Y_phosphatase"/>
    <property type="match status" value="1"/>
</dbReference>
<dbReference type="PANTHER" id="PTHR19134:SF534">
    <property type="entry name" value="LD27988P"/>
    <property type="match status" value="1"/>
</dbReference>
<dbReference type="Pfam" id="PF00650">
    <property type="entry name" value="CRAL_TRIO"/>
    <property type="match status" value="1"/>
</dbReference>
<evidence type="ECO:0000256" key="2">
    <source>
        <dbReference type="ARBA" id="ARBA00013064"/>
    </source>
</evidence>
<dbReference type="SMART" id="SM00404">
    <property type="entry name" value="PTPc_motif"/>
    <property type="match status" value="1"/>
</dbReference>
<dbReference type="Proteomes" id="UP001374579">
    <property type="component" value="Unassembled WGS sequence"/>
</dbReference>
<dbReference type="PRINTS" id="PR00700">
    <property type="entry name" value="PRTYPHPHTASE"/>
</dbReference>
<evidence type="ECO:0000259" key="13">
    <source>
        <dbReference type="PROSITE" id="PS50191"/>
    </source>
</evidence>
<dbReference type="CDD" id="cd00170">
    <property type="entry name" value="SEC14"/>
    <property type="match status" value="1"/>
</dbReference>
<evidence type="ECO:0000256" key="5">
    <source>
        <dbReference type="ARBA" id="ARBA00022912"/>
    </source>
</evidence>
<protein>
    <recommendedName>
        <fullName evidence="9">Tyrosine-protein phosphatase non-receptor type 9</fullName>
        <ecNumber evidence="2">3.1.3.48</ecNumber>
    </recommendedName>
</protein>
<dbReference type="InterPro" id="IPR036273">
    <property type="entry name" value="CRAL/TRIO_N_dom_sf"/>
</dbReference>
<keyword evidence="15" id="KW-1185">Reference proteome</keyword>
<feature type="compositionally biased region" description="Basic and acidic residues" evidence="10">
    <location>
        <begin position="279"/>
        <end position="325"/>
    </location>
</feature>
<feature type="domain" description="Tyrosine specific protein phosphatases" evidence="12">
    <location>
        <begin position="582"/>
        <end position="666"/>
    </location>
</feature>
<dbReference type="GO" id="GO:0004725">
    <property type="term" value="F:protein tyrosine phosphatase activity"/>
    <property type="evidence" value="ECO:0007669"/>
    <property type="project" value="UniProtKB-EC"/>
</dbReference>
<feature type="region of interest" description="Disordered" evidence="10">
    <location>
        <begin position="263"/>
        <end position="380"/>
    </location>
</feature>
<organism evidence="14 15">
    <name type="scientific">Littorina saxatilis</name>
    <dbReference type="NCBI Taxonomy" id="31220"/>
    <lineage>
        <taxon>Eukaryota</taxon>
        <taxon>Metazoa</taxon>
        <taxon>Spiralia</taxon>
        <taxon>Lophotrochozoa</taxon>
        <taxon>Mollusca</taxon>
        <taxon>Gastropoda</taxon>
        <taxon>Caenogastropoda</taxon>
        <taxon>Littorinimorpha</taxon>
        <taxon>Littorinoidea</taxon>
        <taxon>Littorinidae</taxon>
        <taxon>Littorina</taxon>
    </lineage>
</organism>
<comment type="similarity">
    <text evidence="8">Belongs to the protein-tyrosine phosphatase family. Non-receptor class 3 subfamily.</text>
</comment>
<dbReference type="FunFam" id="3.40.525.10:FF:000005">
    <property type="entry name" value="Tyrosine-protein phosphatase non-receptor type 9"/>
    <property type="match status" value="1"/>
</dbReference>
<keyword evidence="4" id="KW-0378">Hydrolase</keyword>
<dbReference type="InterPro" id="IPR029021">
    <property type="entry name" value="Prot-tyrosine_phosphatase-like"/>
</dbReference>
<name>A0AAN9C1P2_9CAEN</name>
<dbReference type="GO" id="GO:0005737">
    <property type="term" value="C:cytoplasm"/>
    <property type="evidence" value="ECO:0007669"/>
    <property type="project" value="UniProtKB-SubCell"/>
</dbReference>
<dbReference type="InterPro" id="IPR000387">
    <property type="entry name" value="Tyr_Pase_dom"/>
</dbReference>
<evidence type="ECO:0000259" key="12">
    <source>
        <dbReference type="PROSITE" id="PS50056"/>
    </source>
</evidence>
<feature type="compositionally biased region" description="Basic and acidic residues" evidence="10">
    <location>
        <begin position="352"/>
        <end position="363"/>
    </location>
</feature>
<dbReference type="EMBL" id="JBAMIC010000001">
    <property type="protein sequence ID" value="KAK7115883.1"/>
    <property type="molecule type" value="Genomic_DNA"/>
</dbReference>
<dbReference type="Gene3D" id="3.40.525.10">
    <property type="entry name" value="CRAL-TRIO lipid binding domain"/>
    <property type="match status" value="1"/>
</dbReference>
<keyword evidence="6" id="KW-0007">Acetylation</keyword>
<dbReference type="InterPro" id="IPR001251">
    <property type="entry name" value="CRAL-TRIO_dom"/>
</dbReference>
<dbReference type="InterPro" id="IPR000242">
    <property type="entry name" value="PTP_cat"/>
</dbReference>
<keyword evidence="5" id="KW-0904">Protein phosphatase</keyword>
<gene>
    <name evidence="14" type="ORF">V1264_001672</name>
</gene>
<feature type="compositionally biased region" description="Polar residues" evidence="10">
    <location>
        <begin position="263"/>
        <end position="278"/>
    </location>
</feature>
<feature type="domain" description="Tyrosine-protein phosphatase" evidence="11">
    <location>
        <begin position="405"/>
        <end position="675"/>
    </location>
</feature>
<dbReference type="SMART" id="SM00194">
    <property type="entry name" value="PTPc"/>
    <property type="match status" value="1"/>
</dbReference>
<dbReference type="PROSITE" id="PS50055">
    <property type="entry name" value="TYR_PHOSPHATASE_PTP"/>
    <property type="match status" value="1"/>
</dbReference>
<evidence type="ECO:0000256" key="6">
    <source>
        <dbReference type="ARBA" id="ARBA00022990"/>
    </source>
</evidence>
<keyword evidence="3" id="KW-0963">Cytoplasm</keyword>
<evidence type="ECO:0000256" key="8">
    <source>
        <dbReference type="ARBA" id="ARBA00060781"/>
    </source>
</evidence>
<feature type="compositionally biased region" description="Basic and acidic residues" evidence="10">
    <location>
        <begin position="336"/>
        <end position="345"/>
    </location>
</feature>
<dbReference type="CDD" id="cd14543">
    <property type="entry name" value="PTPc-N9"/>
    <property type="match status" value="1"/>
</dbReference>
<dbReference type="InterPro" id="IPR003595">
    <property type="entry name" value="Tyr_Pase_cat"/>
</dbReference>
<dbReference type="InterPro" id="IPR050348">
    <property type="entry name" value="Protein-Tyr_Phosphatase"/>
</dbReference>
<dbReference type="InterPro" id="IPR016130">
    <property type="entry name" value="Tyr_Pase_AS"/>
</dbReference>
<dbReference type="PROSITE" id="PS50056">
    <property type="entry name" value="TYR_PHOSPHATASE_2"/>
    <property type="match status" value="1"/>
</dbReference>
<evidence type="ECO:0000256" key="9">
    <source>
        <dbReference type="ARBA" id="ARBA00069781"/>
    </source>
</evidence>
<accession>A0AAN9C1P2</accession>
<evidence type="ECO:0000256" key="7">
    <source>
        <dbReference type="ARBA" id="ARBA00055430"/>
    </source>
</evidence>
<evidence type="ECO:0000256" key="10">
    <source>
        <dbReference type="SAM" id="MobiDB-lite"/>
    </source>
</evidence>